<name>A0A397WRI9_9ARCH</name>
<evidence type="ECO:0000313" key="1">
    <source>
        <dbReference type="EMBL" id="RIB35276.1"/>
    </source>
</evidence>
<sequence>MINPFKKIKKIKEEDEKEEEFGYRIENQSNYNYLQPPPFYESTRPPEQTIQPDIRYTQQYYPLPPQQITQQPYFQQSQPQEYRQEEWESYINGLIEEAIEDKLGNFENMISELKVWKEKLELEISKINEKINSLDSRINNLYDILAKKVEEYDKGIKEATVEVEALHRLIRTMIPAISESTKELKETIEEIKQIRDQLKRP</sequence>
<reference evidence="1 2" key="1">
    <citation type="journal article" date="2018" name="Syst. Appl. Microbiol.">
        <title>A new symbiotic nanoarchaeote (Candidatus Nanoclepta minutus) and its host (Zestosphaera tikiterensis gen. nov., sp. nov.) from a New Zealand hot spring.</title>
        <authorList>
            <person name="St John E."/>
            <person name="Liu Y."/>
            <person name="Podar M."/>
            <person name="Stott M.B."/>
            <person name="Meneghin J."/>
            <person name="Chen Z."/>
            <person name="Lagutin K."/>
            <person name="Mitchell K."/>
            <person name="Reysenbach A.L."/>
        </authorList>
    </citation>
    <scope>NUCLEOTIDE SEQUENCE [LARGE SCALE GENOMIC DNA]</scope>
    <source>
        <strain evidence="1">NZ3</strain>
    </source>
</reference>
<evidence type="ECO:0000313" key="2">
    <source>
        <dbReference type="Proteomes" id="UP000266622"/>
    </source>
</evidence>
<dbReference type="Proteomes" id="UP000266622">
    <property type="component" value="Unassembled WGS sequence"/>
</dbReference>
<comment type="caution">
    <text evidence="1">The sequence shown here is derived from an EMBL/GenBank/DDBJ whole genome shotgun (WGS) entry which is preliminary data.</text>
</comment>
<proteinExistence type="predicted"/>
<accession>A0A397WRI9</accession>
<dbReference type="SUPFAM" id="SSF58100">
    <property type="entry name" value="Bacterial hemolysins"/>
    <property type="match status" value="1"/>
</dbReference>
<dbReference type="EMBL" id="MWMI01000003">
    <property type="protein sequence ID" value="RIB35276.1"/>
    <property type="molecule type" value="Genomic_DNA"/>
</dbReference>
<dbReference type="AlphaFoldDB" id="A0A397WRI9"/>
<organism evidence="1 2">
    <name type="scientific">Candidatus Nanoclepta minutus</name>
    <dbReference type="NCBI Taxonomy" id="1940235"/>
    <lineage>
        <taxon>Archaea</taxon>
        <taxon>Nanobdellota</taxon>
        <taxon>Candidatus Nanoclepta</taxon>
    </lineage>
</organism>
<protein>
    <submittedName>
        <fullName evidence="1">Uncharacterized protein</fullName>
    </submittedName>
</protein>
<gene>
    <name evidence="1" type="ORF">BXU00_01960</name>
</gene>